<keyword evidence="1 2" id="KW-0645">Protease</keyword>
<evidence type="ECO:0000313" key="4">
    <source>
        <dbReference type="EMBL" id="SOD91965.1"/>
    </source>
</evidence>
<dbReference type="SUPFAM" id="SSF52540">
    <property type="entry name" value="P-loop containing nucleoside triphosphate hydrolases"/>
    <property type="match status" value="2"/>
</dbReference>
<keyword evidence="2" id="KW-0378">Hydrolase</keyword>
<sequence length="811" mass="89891">MPLDPLPADRLHTPCREADLPFETTAELPDQEDTVGQERAVEAVRFGIGIRADGYNIFAAGPQGTGKSSLVRQFIGRAAAAQPRPDDWCYVHNFDDPQRPRALRLPAGRGRAFQRAMERLVEELQAAIPAAFEADDYRARRQAIEDEFKERQERTFGEVQTKARARGVALVRTPVALALAPLKDGEVLSPDEFEKLSEDERADRKQAMEELQEDLQTRMREIPKWEKEQRERVRELDRDVTEYAVGHLIDDLRADYEDCPAVLAHLDTVRKNLVERVDQFLPESEELRQLPPQIRKQLGGNREETHEQYKVNVVIGRHENGGAPVVEEDHPSQPNLVGRIEHQQRYGALVTNFTLIRPGALHRANGGYLVLDARKLLMQPFAYEDLKRALRTREIRIEAPGASFGIFTTTSLEPEPIPLDVKVVLIGEPMVYYLLSHHDPEFRELFKVQADFDYRMHRRDDTTLALARLVGTMARRDGLRPLDRSAVARVIDHAARLADDSERLTTHMGSVADLVREADFWAGERGAEVVSRRDVQQAIDAKTYRTDRVREHIQEEFARGTLMVDTDGEKAGQINGLAVLQLGTFAFGRPSRITCRVRMGRGELVDIEREVGTGGELHTKGVLILSGFLAARFGQDGPLSVSASLVFEQSYGLIDGDSASCAELYALLSALADVPIRQGFAVTGSVNQFGEVQPIGGVNEKIEGFFDVCAARGLTGDQGVLIPASNVKNLMLRPDVVEAAAAGRFHIHAVSTVDEGIEILTGIPAGAPDDGAGWPTGSINRRVAARLAQWRRRALELSAAGSGRNGNGGRG</sequence>
<dbReference type="Gene3D" id="3.30.230.10">
    <property type="match status" value="1"/>
</dbReference>
<gene>
    <name evidence="4" type="ORF">SAMN05421508_102197</name>
</gene>
<dbReference type="InterPro" id="IPR014721">
    <property type="entry name" value="Ribsml_uS5_D2-typ_fold_subgr"/>
</dbReference>
<dbReference type="Pfam" id="PF13654">
    <property type="entry name" value="AAA_32"/>
    <property type="match status" value="1"/>
</dbReference>
<feature type="domain" description="Lon proteolytic" evidence="3">
    <location>
        <begin position="568"/>
        <end position="763"/>
    </location>
</feature>
<dbReference type="PANTHER" id="PTHR10046">
    <property type="entry name" value="ATP DEPENDENT LON PROTEASE FAMILY MEMBER"/>
    <property type="match status" value="1"/>
</dbReference>
<dbReference type="Pfam" id="PF20436">
    <property type="entry name" value="LonB_AAA-LID"/>
    <property type="match status" value="1"/>
</dbReference>
<dbReference type="PROSITE" id="PS51786">
    <property type="entry name" value="LON_PROTEOLYTIC"/>
    <property type="match status" value="1"/>
</dbReference>
<dbReference type="InterPro" id="IPR008269">
    <property type="entry name" value="Lon_proteolytic"/>
</dbReference>
<dbReference type="Gene3D" id="1.10.8.60">
    <property type="match status" value="1"/>
</dbReference>
<accession>A0A286G8Z4</accession>
<dbReference type="Pfam" id="PF05362">
    <property type="entry name" value="Lon_C"/>
    <property type="match status" value="1"/>
</dbReference>
<dbReference type="RefSeq" id="WP_097277963.1">
    <property type="nucleotide sequence ID" value="NZ_OCNJ01000002.1"/>
</dbReference>
<dbReference type="InterPro" id="IPR027065">
    <property type="entry name" value="Lon_Prtase"/>
</dbReference>
<dbReference type="GO" id="GO:0004252">
    <property type="term" value="F:serine-type endopeptidase activity"/>
    <property type="evidence" value="ECO:0007669"/>
    <property type="project" value="UniProtKB-UniRule"/>
</dbReference>
<dbReference type="InterPro" id="IPR027417">
    <property type="entry name" value="P-loop_NTPase"/>
</dbReference>
<feature type="active site" evidence="2">
    <location>
        <position position="658"/>
    </location>
</feature>
<keyword evidence="5" id="KW-1185">Reference proteome</keyword>
<reference evidence="4 5" key="1">
    <citation type="submission" date="2017-09" db="EMBL/GenBank/DDBJ databases">
        <authorList>
            <person name="Ehlers B."/>
            <person name="Leendertz F.H."/>
        </authorList>
    </citation>
    <scope>NUCLEOTIDE SEQUENCE [LARGE SCALE GENOMIC DNA]</scope>
    <source>
        <strain evidence="4 5">USBA 140</strain>
    </source>
</reference>
<evidence type="ECO:0000313" key="5">
    <source>
        <dbReference type="Proteomes" id="UP000219621"/>
    </source>
</evidence>
<dbReference type="AlphaFoldDB" id="A0A286G8Z4"/>
<dbReference type="EC" id="3.4.21.53" evidence="2"/>
<dbReference type="InterPro" id="IPR041699">
    <property type="entry name" value="AAA_32"/>
</dbReference>
<keyword evidence="2" id="KW-0720">Serine protease</keyword>
<dbReference type="EMBL" id="OCNJ01000002">
    <property type="protein sequence ID" value="SOD91965.1"/>
    <property type="molecule type" value="Genomic_DNA"/>
</dbReference>
<comment type="similarity">
    <text evidence="2">Belongs to the peptidase S16 family.</text>
</comment>
<dbReference type="InterPro" id="IPR046843">
    <property type="entry name" value="LonB_AAA-LID"/>
</dbReference>
<dbReference type="Pfam" id="PF20437">
    <property type="entry name" value="LonC_helical"/>
    <property type="match status" value="1"/>
</dbReference>
<dbReference type="GO" id="GO:0005524">
    <property type="term" value="F:ATP binding"/>
    <property type="evidence" value="ECO:0007669"/>
    <property type="project" value="InterPro"/>
</dbReference>
<dbReference type="GO" id="GO:0004176">
    <property type="term" value="F:ATP-dependent peptidase activity"/>
    <property type="evidence" value="ECO:0007669"/>
    <property type="project" value="UniProtKB-UniRule"/>
</dbReference>
<dbReference type="SUPFAM" id="SSF54211">
    <property type="entry name" value="Ribosomal protein S5 domain 2-like"/>
    <property type="match status" value="1"/>
</dbReference>
<proteinExistence type="inferred from homology"/>
<evidence type="ECO:0000256" key="1">
    <source>
        <dbReference type="ARBA" id="ARBA00022670"/>
    </source>
</evidence>
<dbReference type="OrthoDB" id="9758568at2"/>
<evidence type="ECO:0000259" key="3">
    <source>
        <dbReference type="PROSITE" id="PS51786"/>
    </source>
</evidence>
<feature type="active site" evidence="2">
    <location>
        <position position="701"/>
    </location>
</feature>
<dbReference type="PRINTS" id="PR00830">
    <property type="entry name" value="ENDOLAPTASE"/>
</dbReference>
<dbReference type="Proteomes" id="UP000219621">
    <property type="component" value="Unassembled WGS sequence"/>
</dbReference>
<name>A0A286G8Z4_9PROT</name>
<comment type="catalytic activity">
    <reaction evidence="2">
        <text>Hydrolysis of proteins in presence of ATP.</text>
        <dbReference type="EC" id="3.4.21.53"/>
    </reaction>
</comment>
<dbReference type="GO" id="GO:0030163">
    <property type="term" value="P:protein catabolic process"/>
    <property type="evidence" value="ECO:0007669"/>
    <property type="project" value="InterPro"/>
</dbReference>
<protein>
    <recommendedName>
        <fullName evidence="2">endopeptidase La</fullName>
        <ecNumber evidence="2">3.4.21.53</ecNumber>
    </recommendedName>
</protein>
<evidence type="ECO:0000256" key="2">
    <source>
        <dbReference type="PROSITE-ProRule" id="PRU01122"/>
    </source>
</evidence>
<dbReference type="GO" id="GO:0006508">
    <property type="term" value="P:proteolysis"/>
    <property type="evidence" value="ECO:0007669"/>
    <property type="project" value="UniProtKB-KW"/>
</dbReference>
<dbReference type="InterPro" id="IPR046844">
    <property type="entry name" value="Lon-like_helical"/>
</dbReference>
<dbReference type="Gene3D" id="3.40.50.300">
    <property type="entry name" value="P-loop containing nucleotide triphosphate hydrolases"/>
    <property type="match status" value="2"/>
</dbReference>
<dbReference type="InterPro" id="IPR020568">
    <property type="entry name" value="Ribosomal_Su5_D2-typ_SF"/>
</dbReference>
<organism evidence="4 5">
    <name type="scientific">Caenispirillum bisanense</name>
    <dbReference type="NCBI Taxonomy" id="414052"/>
    <lineage>
        <taxon>Bacteria</taxon>
        <taxon>Pseudomonadati</taxon>
        <taxon>Pseudomonadota</taxon>
        <taxon>Alphaproteobacteria</taxon>
        <taxon>Rhodospirillales</taxon>
        <taxon>Novispirillaceae</taxon>
        <taxon>Caenispirillum</taxon>
    </lineage>
</organism>